<dbReference type="AlphaFoldDB" id="A0AAN6WJC7"/>
<accession>A0AAN6WJC7</accession>
<gene>
    <name evidence="2" type="ORF">QBC36DRAFT_318075</name>
</gene>
<reference evidence="2" key="2">
    <citation type="submission" date="2023-05" db="EMBL/GenBank/DDBJ databases">
        <authorList>
            <consortium name="Lawrence Berkeley National Laboratory"/>
            <person name="Steindorff A."/>
            <person name="Hensen N."/>
            <person name="Bonometti L."/>
            <person name="Westerberg I."/>
            <person name="Brannstrom I.O."/>
            <person name="Guillou S."/>
            <person name="Cros-Aarteil S."/>
            <person name="Calhoun S."/>
            <person name="Haridas S."/>
            <person name="Kuo A."/>
            <person name="Mondo S."/>
            <person name="Pangilinan J."/>
            <person name="Riley R."/>
            <person name="Labutti K."/>
            <person name="Andreopoulos B."/>
            <person name="Lipzen A."/>
            <person name="Chen C."/>
            <person name="Yanf M."/>
            <person name="Daum C."/>
            <person name="Ng V."/>
            <person name="Clum A."/>
            <person name="Ohm R."/>
            <person name="Martin F."/>
            <person name="Silar P."/>
            <person name="Natvig D."/>
            <person name="Lalanne C."/>
            <person name="Gautier V."/>
            <person name="Ament-Velasquez S.L."/>
            <person name="Kruys A."/>
            <person name="Hutchinson M.I."/>
            <person name="Powell A.J."/>
            <person name="Barry K."/>
            <person name="Miller A.N."/>
            <person name="Grigoriev I.V."/>
            <person name="Debuchy R."/>
            <person name="Gladieux P."/>
            <person name="Thoren M.H."/>
            <person name="Johannesson H."/>
        </authorList>
    </citation>
    <scope>NUCLEOTIDE SEQUENCE</scope>
    <source>
        <strain evidence="2">CBS 892.96</strain>
    </source>
</reference>
<protein>
    <recommendedName>
        <fullName evidence="4">Secreted protein</fullName>
    </recommendedName>
</protein>
<reference evidence="2" key="1">
    <citation type="journal article" date="2023" name="Mol. Phylogenet. Evol.">
        <title>Genome-scale phylogeny and comparative genomics of the fungal order Sordariales.</title>
        <authorList>
            <person name="Hensen N."/>
            <person name="Bonometti L."/>
            <person name="Westerberg I."/>
            <person name="Brannstrom I.O."/>
            <person name="Guillou S."/>
            <person name="Cros-Aarteil S."/>
            <person name="Calhoun S."/>
            <person name="Haridas S."/>
            <person name="Kuo A."/>
            <person name="Mondo S."/>
            <person name="Pangilinan J."/>
            <person name="Riley R."/>
            <person name="LaButti K."/>
            <person name="Andreopoulos B."/>
            <person name="Lipzen A."/>
            <person name="Chen C."/>
            <person name="Yan M."/>
            <person name="Daum C."/>
            <person name="Ng V."/>
            <person name="Clum A."/>
            <person name="Steindorff A."/>
            <person name="Ohm R.A."/>
            <person name="Martin F."/>
            <person name="Silar P."/>
            <person name="Natvig D.O."/>
            <person name="Lalanne C."/>
            <person name="Gautier V."/>
            <person name="Ament-Velasquez S.L."/>
            <person name="Kruys A."/>
            <person name="Hutchinson M.I."/>
            <person name="Powell A.J."/>
            <person name="Barry K."/>
            <person name="Miller A.N."/>
            <person name="Grigoriev I.V."/>
            <person name="Debuchy R."/>
            <person name="Gladieux P."/>
            <person name="Hiltunen Thoren M."/>
            <person name="Johannesson H."/>
        </authorList>
    </citation>
    <scope>NUCLEOTIDE SEQUENCE</scope>
    <source>
        <strain evidence="2">CBS 892.96</strain>
    </source>
</reference>
<organism evidence="2 3">
    <name type="scientific">Triangularia setosa</name>
    <dbReference type="NCBI Taxonomy" id="2587417"/>
    <lineage>
        <taxon>Eukaryota</taxon>
        <taxon>Fungi</taxon>
        <taxon>Dikarya</taxon>
        <taxon>Ascomycota</taxon>
        <taxon>Pezizomycotina</taxon>
        <taxon>Sordariomycetes</taxon>
        <taxon>Sordariomycetidae</taxon>
        <taxon>Sordariales</taxon>
        <taxon>Podosporaceae</taxon>
        <taxon>Triangularia</taxon>
    </lineage>
</organism>
<proteinExistence type="predicted"/>
<evidence type="ECO:0008006" key="4">
    <source>
        <dbReference type="Google" id="ProtNLM"/>
    </source>
</evidence>
<evidence type="ECO:0000313" key="2">
    <source>
        <dbReference type="EMBL" id="KAK4181437.1"/>
    </source>
</evidence>
<keyword evidence="3" id="KW-1185">Reference proteome</keyword>
<feature type="chain" id="PRO_5042964611" description="Secreted protein" evidence="1">
    <location>
        <begin position="20"/>
        <end position="71"/>
    </location>
</feature>
<name>A0AAN6WJC7_9PEZI</name>
<dbReference type="Proteomes" id="UP001302321">
    <property type="component" value="Unassembled WGS sequence"/>
</dbReference>
<keyword evidence="1" id="KW-0732">Signal</keyword>
<comment type="caution">
    <text evidence="2">The sequence shown here is derived from an EMBL/GenBank/DDBJ whole genome shotgun (WGS) entry which is preliminary data.</text>
</comment>
<feature type="signal peptide" evidence="1">
    <location>
        <begin position="1"/>
        <end position="19"/>
    </location>
</feature>
<evidence type="ECO:0000313" key="3">
    <source>
        <dbReference type="Proteomes" id="UP001302321"/>
    </source>
</evidence>
<dbReference type="EMBL" id="MU866087">
    <property type="protein sequence ID" value="KAK4181437.1"/>
    <property type="molecule type" value="Genomic_DNA"/>
</dbReference>
<sequence>MSWDIFLFSPTLLIDPLYCAVMFLCKNPLIPRTEPKQKRQVCYPYCCCPNTLSVLDPANQSASRDEKVSQS</sequence>
<evidence type="ECO:0000256" key="1">
    <source>
        <dbReference type="SAM" id="SignalP"/>
    </source>
</evidence>